<gene>
    <name evidence="3" type="ordered locus">Rcas_2713</name>
</gene>
<reference evidence="3 4" key="1">
    <citation type="submission" date="2007-08" db="EMBL/GenBank/DDBJ databases">
        <title>Complete sequence of Roseiflexus castenholzii DSM 13941.</title>
        <authorList>
            <consortium name="US DOE Joint Genome Institute"/>
            <person name="Copeland A."/>
            <person name="Lucas S."/>
            <person name="Lapidus A."/>
            <person name="Barry K."/>
            <person name="Glavina del Rio T."/>
            <person name="Dalin E."/>
            <person name="Tice H."/>
            <person name="Pitluck S."/>
            <person name="Thompson L.S."/>
            <person name="Brettin T."/>
            <person name="Bruce D."/>
            <person name="Detter J.C."/>
            <person name="Han C."/>
            <person name="Tapia R."/>
            <person name="Schmutz J."/>
            <person name="Larimer F."/>
            <person name="Land M."/>
            <person name="Hauser L."/>
            <person name="Kyrpides N."/>
            <person name="Mikhailova N."/>
            <person name="Bryant D.A."/>
            <person name="Hanada S."/>
            <person name="Tsukatani Y."/>
            <person name="Richardson P."/>
        </authorList>
    </citation>
    <scope>NUCLEOTIDE SEQUENCE [LARGE SCALE GENOMIC DNA]</scope>
    <source>
        <strain evidence="4">DSM 13941 / HLO8</strain>
    </source>
</reference>
<dbReference type="InterPro" id="IPR038136">
    <property type="entry name" value="CofD-like_dom_sf"/>
</dbReference>
<dbReference type="AlphaFoldDB" id="A7NML3"/>
<dbReference type="PANTHER" id="PTHR30135">
    <property type="entry name" value="UNCHARACTERIZED PROTEIN YVCK-RELATED"/>
    <property type="match status" value="1"/>
</dbReference>
<comment type="subcellular location">
    <subcellularLocation>
        <location evidence="2">Cytoplasm</location>
    </subcellularLocation>
</comment>
<comment type="function">
    <text evidence="2">Required for morphogenesis under gluconeogenic growth conditions.</text>
</comment>
<dbReference type="GO" id="GO:0005737">
    <property type="term" value="C:cytoplasm"/>
    <property type="evidence" value="ECO:0007669"/>
    <property type="project" value="UniProtKB-SubCell"/>
</dbReference>
<dbReference type="InterPro" id="IPR010119">
    <property type="entry name" value="Gluconeogen_factor"/>
</dbReference>
<dbReference type="HAMAP" id="MF_00973">
    <property type="entry name" value="Gluconeogen_factor"/>
    <property type="match status" value="1"/>
</dbReference>
<dbReference type="RefSeq" id="WP_012121208.1">
    <property type="nucleotide sequence ID" value="NC_009767.1"/>
</dbReference>
<dbReference type="OrthoDB" id="9783842at2"/>
<keyword evidence="4" id="KW-1185">Reference proteome</keyword>
<dbReference type="NCBIfam" id="TIGR01826">
    <property type="entry name" value="CofD_related"/>
    <property type="match status" value="1"/>
</dbReference>
<dbReference type="GO" id="GO:0043743">
    <property type="term" value="F:LPPG:FO 2-phospho-L-lactate transferase activity"/>
    <property type="evidence" value="ECO:0007669"/>
    <property type="project" value="InterPro"/>
</dbReference>
<keyword evidence="1 2" id="KW-0963">Cytoplasm</keyword>
<dbReference type="KEGG" id="rca:Rcas_2713"/>
<dbReference type="HOGENOM" id="CLU_044041_0_1_0"/>
<protein>
    <recommendedName>
        <fullName evidence="2">Putative gluconeogenesis factor</fullName>
    </recommendedName>
</protein>
<accession>A7NML3</accession>
<dbReference type="Pfam" id="PF01933">
    <property type="entry name" value="CofD"/>
    <property type="match status" value="1"/>
</dbReference>
<sequence>MDRQAHDRHIHVVALGGGGGAVHVLRAVTPFAASRTAVIAVTDTGRSTGLARKIGTMPAPGDLRATIAAFAGDQVMAETLNHRFDGAGIPALEGMAFGNLLIAALTRVTGDFATAIEHTARLAATTVRVLPVSVANATLCAELIDGTRVEGEFEVRALGKPPIARLFLREPADAYSPALDAIRNADLVTLGPGSLWTSVLACVQFAGIAEALADCRGTVAYICNSTTQPGQTDGYRCIDHVQRIVEALGQGTLDVALINRSDPDPAAIRSYAEEGLHLLRPDDDEIVAIQALGVTPLVRELTEAVGPRRALWNKQDTIQYDAEALRAALYEIVIMKGNHHG</sequence>
<comment type="similarity">
    <text evidence="2">Belongs to the gluconeogenesis factor family.</text>
</comment>
<evidence type="ECO:0000256" key="1">
    <source>
        <dbReference type="ARBA" id="ARBA00022490"/>
    </source>
</evidence>
<dbReference type="Proteomes" id="UP000000263">
    <property type="component" value="Chromosome"/>
</dbReference>
<proteinExistence type="inferred from homology"/>
<dbReference type="CDD" id="cd07187">
    <property type="entry name" value="YvcK_like"/>
    <property type="match status" value="1"/>
</dbReference>
<dbReference type="EMBL" id="CP000804">
    <property type="protein sequence ID" value="ABU58784.1"/>
    <property type="molecule type" value="Genomic_DNA"/>
</dbReference>
<dbReference type="SUPFAM" id="SSF142338">
    <property type="entry name" value="CofD-like"/>
    <property type="match status" value="1"/>
</dbReference>
<dbReference type="InterPro" id="IPR002882">
    <property type="entry name" value="CofD"/>
</dbReference>
<name>A7NML3_ROSCS</name>
<organism evidence="3 4">
    <name type="scientific">Roseiflexus castenholzii (strain DSM 13941 / HLO8)</name>
    <dbReference type="NCBI Taxonomy" id="383372"/>
    <lineage>
        <taxon>Bacteria</taxon>
        <taxon>Bacillati</taxon>
        <taxon>Chloroflexota</taxon>
        <taxon>Chloroflexia</taxon>
        <taxon>Chloroflexales</taxon>
        <taxon>Roseiflexineae</taxon>
        <taxon>Roseiflexaceae</taxon>
        <taxon>Roseiflexus</taxon>
    </lineage>
</organism>
<dbReference type="PANTHER" id="PTHR30135:SF3">
    <property type="entry name" value="GLUCONEOGENESIS FACTOR-RELATED"/>
    <property type="match status" value="1"/>
</dbReference>
<evidence type="ECO:0000313" key="3">
    <source>
        <dbReference type="EMBL" id="ABU58784.1"/>
    </source>
</evidence>
<dbReference type="Gene3D" id="3.40.50.10680">
    <property type="entry name" value="CofD-like domains"/>
    <property type="match status" value="1"/>
</dbReference>
<evidence type="ECO:0000256" key="2">
    <source>
        <dbReference type="HAMAP-Rule" id="MF_00973"/>
    </source>
</evidence>
<dbReference type="STRING" id="383372.Rcas_2713"/>
<evidence type="ECO:0000313" key="4">
    <source>
        <dbReference type="Proteomes" id="UP000000263"/>
    </source>
</evidence>
<dbReference type="eggNOG" id="COG0391">
    <property type="taxonomic scope" value="Bacteria"/>
</dbReference>
<dbReference type="GO" id="GO:0008360">
    <property type="term" value="P:regulation of cell shape"/>
    <property type="evidence" value="ECO:0007669"/>
    <property type="project" value="UniProtKB-UniRule"/>
</dbReference>